<dbReference type="Pfam" id="PF03466">
    <property type="entry name" value="LysR_substrate"/>
    <property type="match status" value="1"/>
</dbReference>
<feature type="domain" description="HTH lysR-type" evidence="5">
    <location>
        <begin position="14"/>
        <end position="71"/>
    </location>
</feature>
<evidence type="ECO:0000259" key="5">
    <source>
        <dbReference type="PROSITE" id="PS50931"/>
    </source>
</evidence>
<dbReference type="InterPro" id="IPR000847">
    <property type="entry name" value="LysR_HTH_N"/>
</dbReference>
<proteinExistence type="inferred from homology"/>
<reference evidence="6 7" key="1">
    <citation type="submission" date="2019-12" db="EMBL/GenBank/DDBJ databases">
        <authorList>
            <person name="Huq M.A."/>
        </authorList>
    </citation>
    <scope>NUCLEOTIDE SEQUENCE [LARGE SCALE GENOMIC DNA]</scope>
    <source>
        <strain evidence="6 7">MAH-25</strain>
    </source>
</reference>
<dbReference type="GO" id="GO:0005829">
    <property type="term" value="C:cytosol"/>
    <property type="evidence" value="ECO:0007669"/>
    <property type="project" value="TreeGrafter"/>
</dbReference>
<dbReference type="Gene3D" id="3.40.190.290">
    <property type="match status" value="1"/>
</dbReference>
<dbReference type="GO" id="GO:0003700">
    <property type="term" value="F:DNA-binding transcription factor activity"/>
    <property type="evidence" value="ECO:0007669"/>
    <property type="project" value="InterPro"/>
</dbReference>
<dbReference type="SUPFAM" id="SSF53850">
    <property type="entry name" value="Periplasmic binding protein-like II"/>
    <property type="match status" value="1"/>
</dbReference>
<comment type="caution">
    <text evidence="6">The sequence shown here is derived from an EMBL/GenBank/DDBJ whole genome shotgun (WGS) entry which is preliminary data.</text>
</comment>
<dbReference type="InterPro" id="IPR050950">
    <property type="entry name" value="HTH-type_LysR_regulators"/>
</dbReference>
<dbReference type="InterPro" id="IPR005119">
    <property type="entry name" value="LysR_subst-bd"/>
</dbReference>
<gene>
    <name evidence="6" type="ORF">GON04_02100</name>
</gene>
<accession>A0A6N8IPZ7</accession>
<dbReference type="Proteomes" id="UP000469385">
    <property type="component" value="Unassembled WGS sequence"/>
</dbReference>
<dbReference type="AlphaFoldDB" id="A0A6N8IPZ7"/>
<comment type="similarity">
    <text evidence="1">Belongs to the LysR transcriptional regulatory family.</text>
</comment>
<evidence type="ECO:0000313" key="7">
    <source>
        <dbReference type="Proteomes" id="UP000469385"/>
    </source>
</evidence>
<keyword evidence="2" id="KW-0805">Transcription regulation</keyword>
<dbReference type="EMBL" id="WSEL01000003">
    <property type="protein sequence ID" value="MVQ28226.1"/>
    <property type="molecule type" value="Genomic_DNA"/>
</dbReference>
<evidence type="ECO:0000313" key="6">
    <source>
        <dbReference type="EMBL" id="MVQ28226.1"/>
    </source>
</evidence>
<dbReference type="SUPFAM" id="SSF46785">
    <property type="entry name" value="Winged helix' DNA-binding domain"/>
    <property type="match status" value="1"/>
</dbReference>
<dbReference type="PROSITE" id="PS50931">
    <property type="entry name" value="HTH_LYSR"/>
    <property type="match status" value="1"/>
</dbReference>
<evidence type="ECO:0000256" key="1">
    <source>
        <dbReference type="ARBA" id="ARBA00009437"/>
    </source>
</evidence>
<sequence length="310" mass="33502">MPRACEGQPAMRDLDPISIRLFLATLEEGSIARAAARESIVPSAVSKRISDLEAQLRVPLLERGAKGAQATPAGQALAHHARHLLQSMERMQREMAGYVEGVRGVIRLLASVTSLAGELPADIMRFRADRSQIEVDVEERVTPAIYRGVREGLADVGVASEFASHEGLQVFPYRRYALAAVLPAGHALAREPAIPYADLLDDDLVELSRDSGIAQVFDDAAREARTSRTVRARVSSFETVCTLVARGMGVGVVPLYLKAAKERALDVRFVPLTDAWSQPRSFVAVRDFDALPVAAQAFVTHLRASAAAAG</sequence>
<name>A0A6N8IPZ7_9BURK</name>
<dbReference type="InterPro" id="IPR036388">
    <property type="entry name" value="WH-like_DNA-bd_sf"/>
</dbReference>
<keyword evidence="4" id="KW-0804">Transcription</keyword>
<evidence type="ECO:0000256" key="3">
    <source>
        <dbReference type="ARBA" id="ARBA00023125"/>
    </source>
</evidence>
<keyword evidence="3" id="KW-0238">DNA-binding</keyword>
<dbReference type="PANTHER" id="PTHR30419:SF2">
    <property type="entry name" value="LYSR FAMILY TRANSCRIPTIONAL REGULATOR"/>
    <property type="match status" value="1"/>
</dbReference>
<dbReference type="Gene3D" id="1.10.10.10">
    <property type="entry name" value="Winged helix-like DNA-binding domain superfamily/Winged helix DNA-binding domain"/>
    <property type="match status" value="1"/>
</dbReference>
<dbReference type="Pfam" id="PF00126">
    <property type="entry name" value="HTH_1"/>
    <property type="match status" value="1"/>
</dbReference>
<evidence type="ECO:0000256" key="4">
    <source>
        <dbReference type="ARBA" id="ARBA00023163"/>
    </source>
</evidence>
<organism evidence="6 7">
    <name type="scientific">Ramlibacter pinisoli</name>
    <dbReference type="NCBI Taxonomy" id="2682844"/>
    <lineage>
        <taxon>Bacteria</taxon>
        <taxon>Pseudomonadati</taxon>
        <taxon>Pseudomonadota</taxon>
        <taxon>Betaproteobacteria</taxon>
        <taxon>Burkholderiales</taxon>
        <taxon>Comamonadaceae</taxon>
        <taxon>Ramlibacter</taxon>
    </lineage>
</organism>
<keyword evidence="7" id="KW-1185">Reference proteome</keyword>
<dbReference type="PANTHER" id="PTHR30419">
    <property type="entry name" value="HTH-TYPE TRANSCRIPTIONAL REGULATOR YBHD"/>
    <property type="match status" value="1"/>
</dbReference>
<evidence type="ECO:0000256" key="2">
    <source>
        <dbReference type="ARBA" id="ARBA00023015"/>
    </source>
</evidence>
<protein>
    <submittedName>
        <fullName evidence="6">LysR family transcriptional regulator</fullName>
    </submittedName>
</protein>
<dbReference type="GO" id="GO:0003677">
    <property type="term" value="F:DNA binding"/>
    <property type="evidence" value="ECO:0007669"/>
    <property type="project" value="UniProtKB-KW"/>
</dbReference>
<dbReference type="InterPro" id="IPR036390">
    <property type="entry name" value="WH_DNA-bd_sf"/>
</dbReference>